<evidence type="ECO:0000256" key="6">
    <source>
        <dbReference type="SAM" id="MobiDB-lite"/>
    </source>
</evidence>
<comment type="caution">
    <text evidence="9">The sequence shown here is derived from an EMBL/GenBank/DDBJ whole genome shotgun (WGS) entry which is preliminary data.</text>
</comment>
<dbReference type="Gene3D" id="3.30.200.20">
    <property type="entry name" value="Phosphorylase Kinase, domain 1"/>
    <property type="match status" value="1"/>
</dbReference>
<dbReference type="PANTHER" id="PTHR43289">
    <property type="entry name" value="MITOGEN-ACTIVATED PROTEIN KINASE KINASE KINASE 20-RELATED"/>
    <property type="match status" value="1"/>
</dbReference>
<dbReference type="GO" id="GO:0004674">
    <property type="term" value="F:protein serine/threonine kinase activity"/>
    <property type="evidence" value="ECO:0007669"/>
    <property type="project" value="UniProtKB-KW"/>
</dbReference>
<dbReference type="Pfam" id="PF00069">
    <property type="entry name" value="Pkinase"/>
    <property type="match status" value="1"/>
</dbReference>
<sequence>MSGEIDTVDGGIQPLLPHDPQQIGPYRLAGRLGVGGMGIVYAGTDKSNHRVAVKTVHPELAHDPEFIVRFAREVKLLSRIQGRGTVKILGADTDDARPWLATEYVPGPTLEQRISAGGPLSGGGLIGLAAGLAEGIHAMHRAGVVHRDLKPGNIILSPLGPRIVDLGIARAVDGTKLTRSGVLIGSPMWMSPEQYGGGEAGPATDVYAWGLIVIYASSGELPFGNARPELLAHRILNNRVNTESVPRSLAGLVGRAVSKNPEERPPVDQIIGSVLRGTTDGESAGSPSEADAVSSITSFIDGTWRMPVGEDPAWKRHDESLARTRRKRISAIAAFGVATLGAAAALWLNYFQSTSSPAQGLPDGSSTMKQAVPSVSDRPESPPQTSPTPAPKPTPTPTPEPEPAALKGKLITLKSGLRFTLPAGWQVSYDESDSSGSTCVQPKSLGNATCMESGIAIIQGLGEDAQNFGSTWALYGDMGQLEACFTSTQGGEDDVTTRTVSTATRSFGNKTALYREFSVRCPTGYTFSPRVWWLPRTSVALTTTAIPRSHNSTVDQISRSFDFRHYRAPG</sequence>
<dbReference type="CDD" id="cd14014">
    <property type="entry name" value="STKc_PknB_like"/>
    <property type="match status" value="1"/>
</dbReference>
<keyword evidence="4 5" id="KW-0067">ATP-binding</keyword>
<reference evidence="9 10" key="1">
    <citation type="submission" date="2023-07" db="EMBL/GenBank/DDBJ databases">
        <title>Sequencing the genomes of 1000 actinobacteria strains.</title>
        <authorList>
            <person name="Klenk H.-P."/>
        </authorList>
    </citation>
    <scope>NUCLEOTIDE SEQUENCE [LARGE SCALE GENOMIC DNA]</scope>
    <source>
        <strain evidence="9 10">DSM 44109</strain>
    </source>
</reference>
<dbReference type="PANTHER" id="PTHR43289:SF34">
    <property type="entry name" value="SERINE_THREONINE-PROTEIN KINASE YBDM-RELATED"/>
    <property type="match status" value="1"/>
</dbReference>
<keyword evidence="7" id="KW-1133">Transmembrane helix</keyword>
<dbReference type="InterPro" id="IPR008271">
    <property type="entry name" value="Ser/Thr_kinase_AS"/>
</dbReference>
<accession>A0ABT9R3M1</accession>
<evidence type="ECO:0000256" key="1">
    <source>
        <dbReference type="ARBA" id="ARBA00022679"/>
    </source>
</evidence>
<dbReference type="Proteomes" id="UP001230426">
    <property type="component" value="Unassembled WGS sequence"/>
</dbReference>
<keyword evidence="7" id="KW-0472">Membrane</keyword>
<evidence type="ECO:0000256" key="5">
    <source>
        <dbReference type="PROSITE-ProRule" id="PRU10141"/>
    </source>
</evidence>
<keyword evidence="7" id="KW-0812">Transmembrane</keyword>
<keyword evidence="2 5" id="KW-0547">Nucleotide-binding</keyword>
<evidence type="ECO:0000256" key="7">
    <source>
        <dbReference type="SAM" id="Phobius"/>
    </source>
</evidence>
<dbReference type="PROSITE" id="PS00108">
    <property type="entry name" value="PROTEIN_KINASE_ST"/>
    <property type="match status" value="1"/>
</dbReference>
<dbReference type="InterPro" id="IPR011009">
    <property type="entry name" value="Kinase-like_dom_sf"/>
</dbReference>
<gene>
    <name evidence="9" type="ORF">J2S55_003104</name>
</gene>
<dbReference type="RefSeq" id="WP_306861089.1">
    <property type="nucleotide sequence ID" value="NZ_JAUSRB010000002.1"/>
</dbReference>
<evidence type="ECO:0000256" key="4">
    <source>
        <dbReference type="ARBA" id="ARBA00022840"/>
    </source>
</evidence>
<keyword evidence="1" id="KW-0808">Transferase</keyword>
<proteinExistence type="predicted"/>
<feature type="binding site" evidence="5">
    <location>
        <position position="54"/>
    </location>
    <ligand>
        <name>ATP</name>
        <dbReference type="ChEBI" id="CHEBI:30616"/>
    </ligand>
</feature>
<feature type="compositionally biased region" description="Pro residues" evidence="6">
    <location>
        <begin position="381"/>
        <end position="402"/>
    </location>
</feature>
<keyword evidence="3 9" id="KW-0418">Kinase</keyword>
<evidence type="ECO:0000313" key="9">
    <source>
        <dbReference type="EMBL" id="MDP9863838.1"/>
    </source>
</evidence>
<feature type="transmembrane region" description="Helical" evidence="7">
    <location>
        <begin position="329"/>
        <end position="350"/>
    </location>
</feature>
<feature type="domain" description="Protein kinase" evidence="8">
    <location>
        <begin position="26"/>
        <end position="275"/>
    </location>
</feature>
<dbReference type="PROSITE" id="PS00107">
    <property type="entry name" value="PROTEIN_KINASE_ATP"/>
    <property type="match status" value="1"/>
</dbReference>
<dbReference type="InterPro" id="IPR017441">
    <property type="entry name" value="Protein_kinase_ATP_BS"/>
</dbReference>
<keyword evidence="9" id="KW-0723">Serine/threonine-protein kinase</keyword>
<evidence type="ECO:0000256" key="2">
    <source>
        <dbReference type="ARBA" id="ARBA00022741"/>
    </source>
</evidence>
<dbReference type="EMBL" id="JAUSRB010000002">
    <property type="protein sequence ID" value="MDP9863838.1"/>
    <property type="molecule type" value="Genomic_DNA"/>
</dbReference>
<feature type="region of interest" description="Disordered" evidence="6">
    <location>
        <begin position="356"/>
        <end position="404"/>
    </location>
</feature>
<dbReference type="PROSITE" id="PS50011">
    <property type="entry name" value="PROTEIN_KINASE_DOM"/>
    <property type="match status" value="1"/>
</dbReference>
<evidence type="ECO:0000256" key="3">
    <source>
        <dbReference type="ARBA" id="ARBA00022777"/>
    </source>
</evidence>
<organism evidence="9 10">
    <name type="scientific">Streptosporangium brasiliense</name>
    <dbReference type="NCBI Taxonomy" id="47480"/>
    <lineage>
        <taxon>Bacteria</taxon>
        <taxon>Bacillati</taxon>
        <taxon>Actinomycetota</taxon>
        <taxon>Actinomycetes</taxon>
        <taxon>Streptosporangiales</taxon>
        <taxon>Streptosporangiaceae</taxon>
        <taxon>Streptosporangium</taxon>
    </lineage>
</organism>
<feature type="compositionally biased region" description="Polar residues" evidence="6">
    <location>
        <begin position="356"/>
        <end position="369"/>
    </location>
</feature>
<evidence type="ECO:0000259" key="8">
    <source>
        <dbReference type="PROSITE" id="PS50011"/>
    </source>
</evidence>
<evidence type="ECO:0000313" key="10">
    <source>
        <dbReference type="Proteomes" id="UP001230426"/>
    </source>
</evidence>
<dbReference type="SMART" id="SM00220">
    <property type="entry name" value="S_TKc"/>
    <property type="match status" value="1"/>
</dbReference>
<dbReference type="Gene3D" id="1.10.510.10">
    <property type="entry name" value="Transferase(Phosphotransferase) domain 1"/>
    <property type="match status" value="1"/>
</dbReference>
<dbReference type="InterPro" id="IPR000719">
    <property type="entry name" value="Prot_kinase_dom"/>
</dbReference>
<keyword evidence="10" id="KW-1185">Reference proteome</keyword>
<dbReference type="SUPFAM" id="SSF56112">
    <property type="entry name" value="Protein kinase-like (PK-like)"/>
    <property type="match status" value="1"/>
</dbReference>
<protein>
    <submittedName>
        <fullName evidence="9">Serine/threonine protein kinase</fullName>
    </submittedName>
</protein>
<name>A0ABT9R3M1_9ACTN</name>